<gene>
    <name evidence="2" type="ORF">NCTC13063_02471</name>
</gene>
<dbReference type="Proteomes" id="UP000255283">
    <property type="component" value="Unassembled WGS sequence"/>
</dbReference>
<sequence length="179" mass="20691">MRTRTSTWFETSVQYEKTMEDGLQKKVIEQYVVDAFSFTEAESAITEEMSAYISGEFRVKTIRQAAYGEIFFSDAAADDRWFKAKLMFITIDEKTEKEKRTANTYLVQAHTIQQAMKYIEQVMGGTMIDYEVAAISDTKIFDVFEHENKVRRPEPDDRPEYESDGNEEAPAAEPEKEGE</sequence>
<accession>A0AAQ1UPI1</accession>
<protein>
    <recommendedName>
        <fullName evidence="4">DUF4494 domain-containing protein</fullName>
    </recommendedName>
</protein>
<proteinExistence type="predicted"/>
<evidence type="ECO:0000256" key="1">
    <source>
        <dbReference type="SAM" id="MobiDB-lite"/>
    </source>
</evidence>
<name>A0AAQ1UPI1_9BACT</name>
<reference evidence="2 3" key="1">
    <citation type="submission" date="2018-06" db="EMBL/GenBank/DDBJ databases">
        <authorList>
            <consortium name="Pathogen Informatics"/>
            <person name="Doyle S."/>
        </authorList>
    </citation>
    <scope>NUCLEOTIDE SEQUENCE [LARGE SCALE GENOMIC DNA]</scope>
    <source>
        <strain evidence="2 3">NCTC13063</strain>
    </source>
</reference>
<feature type="compositionally biased region" description="Basic and acidic residues" evidence="1">
    <location>
        <begin position="147"/>
        <end position="161"/>
    </location>
</feature>
<dbReference type="RefSeq" id="WP_036926836.1">
    <property type="nucleotide sequence ID" value="NZ_DBFWLE010000019.1"/>
</dbReference>
<evidence type="ECO:0008006" key="4">
    <source>
        <dbReference type="Google" id="ProtNLM"/>
    </source>
</evidence>
<organism evidence="2 3">
    <name type="scientific">Segatella buccae</name>
    <dbReference type="NCBI Taxonomy" id="28126"/>
    <lineage>
        <taxon>Bacteria</taxon>
        <taxon>Pseudomonadati</taxon>
        <taxon>Bacteroidota</taxon>
        <taxon>Bacteroidia</taxon>
        <taxon>Bacteroidales</taxon>
        <taxon>Prevotellaceae</taxon>
        <taxon>Segatella</taxon>
    </lineage>
</organism>
<dbReference type="Pfam" id="PF14902">
    <property type="entry name" value="DUF4494"/>
    <property type="match status" value="1"/>
</dbReference>
<dbReference type="InterPro" id="IPR027848">
    <property type="entry name" value="DUF4494"/>
</dbReference>
<evidence type="ECO:0000313" key="3">
    <source>
        <dbReference type="Proteomes" id="UP000255283"/>
    </source>
</evidence>
<evidence type="ECO:0000313" key="2">
    <source>
        <dbReference type="EMBL" id="SUB96700.1"/>
    </source>
</evidence>
<dbReference type="AlphaFoldDB" id="A0AAQ1UPI1"/>
<dbReference type="EMBL" id="UGTJ01000002">
    <property type="protein sequence ID" value="SUB96700.1"/>
    <property type="molecule type" value="Genomic_DNA"/>
</dbReference>
<feature type="region of interest" description="Disordered" evidence="1">
    <location>
        <begin position="147"/>
        <end position="179"/>
    </location>
</feature>
<comment type="caution">
    <text evidence="2">The sequence shown here is derived from an EMBL/GenBank/DDBJ whole genome shotgun (WGS) entry which is preliminary data.</text>
</comment>